<dbReference type="AlphaFoldDB" id="A0A5D2MCT6"/>
<name>A0A5D2MCT6_GOSTO</name>
<organism evidence="1 2">
    <name type="scientific">Gossypium tomentosum</name>
    <name type="common">Hawaiian cotton</name>
    <name type="synonym">Gossypium sandvicense</name>
    <dbReference type="NCBI Taxonomy" id="34277"/>
    <lineage>
        <taxon>Eukaryota</taxon>
        <taxon>Viridiplantae</taxon>
        <taxon>Streptophyta</taxon>
        <taxon>Embryophyta</taxon>
        <taxon>Tracheophyta</taxon>
        <taxon>Spermatophyta</taxon>
        <taxon>Magnoliopsida</taxon>
        <taxon>eudicotyledons</taxon>
        <taxon>Gunneridae</taxon>
        <taxon>Pentapetalae</taxon>
        <taxon>rosids</taxon>
        <taxon>malvids</taxon>
        <taxon>Malvales</taxon>
        <taxon>Malvaceae</taxon>
        <taxon>Malvoideae</taxon>
        <taxon>Gossypium</taxon>
    </lineage>
</organism>
<evidence type="ECO:0000313" key="2">
    <source>
        <dbReference type="Proteomes" id="UP000322667"/>
    </source>
</evidence>
<dbReference type="EMBL" id="CM017623">
    <property type="protein sequence ID" value="TYH89065.1"/>
    <property type="molecule type" value="Genomic_DNA"/>
</dbReference>
<dbReference type="Proteomes" id="UP000322667">
    <property type="component" value="Chromosome D01"/>
</dbReference>
<sequence length="83" mass="9709">MACLKRCCFFHHIKTKINLKLISHQSFTKKKKKPKENLKPKDFSLRRSTFQIPFAPITTREAGIRRSRYAGVRPYGDVVRCNA</sequence>
<proteinExistence type="predicted"/>
<evidence type="ECO:0000313" key="1">
    <source>
        <dbReference type="EMBL" id="TYH89065.1"/>
    </source>
</evidence>
<accession>A0A5D2MCT6</accession>
<reference evidence="1 2" key="1">
    <citation type="submission" date="2019-07" db="EMBL/GenBank/DDBJ databases">
        <title>WGS assembly of Gossypium tomentosum.</title>
        <authorList>
            <person name="Chen Z.J."/>
            <person name="Sreedasyam A."/>
            <person name="Ando A."/>
            <person name="Song Q."/>
            <person name="De L."/>
            <person name="Hulse-Kemp A."/>
            <person name="Ding M."/>
            <person name="Ye W."/>
            <person name="Kirkbride R."/>
            <person name="Jenkins J."/>
            <person name="Plott C."/>
            <person name="Lovell J."/>
            <person name="Lin Y.-M."/>
            <person name="Vaughn R."/>
            <person name="Liu B."/>
            <person name="Li W."/>
            <person name="Simpson S."/>
            <person name="Scheffler B."/>
            <person name="Saski C."/>
            <person name="Grover C."/>
            <person name="Hu G."/>
            <person name="Conover J."/>
            <person name="Carlson J."/>
            <person name="Shu S."/>
            <person name="Boston L."/>
            <person name="Williams M."/>
            <person name="Peterson D."/>
            <person name="Mcgee K."/>
            <person name="Jones D."/>
            <person name="Wendel J."/>
            <person name="Stelly D."/>
            <person name="Grimwood J."/>
            <person name="Schmutz J."/>
        </authorList>
    </citation>
    <scope>NUCLEOTIDE SEQUENCE [LARGE SCALE GENOMIC DNA]</scope>
    <source>
        <strain evidence="1">7179.01</strain>
    </source>
</reference>
<protein>
    <submittedName>
        <fullName evidence="1">Uncharacterized protein</fullName>
    </submittedName>
</protein>
<keyword evidence="2" id="KW-1185">Reference proteome</keyword>
<gene>
    <name evidence="1" type="ORF">ES332_D01G233200v1</name>
</gene>